<feature type="transmembrane region" description="Helical" evidence="1">
    <location>
        <begin position="140"/>
        <end position="159"/>
    </location>
</feature>
<reference evidence="2 3" key="1">
    <citation type="submission" date="2014-07" db="EMBL/GenBank/DDBJ databases">
        <title>Draft genome of Clostridium celerecrescens 152B isolated from sediments associated with methane hydrate from Krishna Godavari basin.</title>
        <authorList>
            <person name="Honkalas V.S."/>
            <person name="Dabir A.P."/>
            <person name="Arora P."/>
            <person name="Dhakephalkar P.K."/>
        </authorList>
    </citation>
    <scope>NUCLEOTIDE SEQUENCE [LARGE SCALE GENOMIC DNA]</scope>
    <source>
        <strain evidence="2 3">152B</strain>
    </source>
</reference>
<evidence type="ECO:0000313" key="3">
    <source>
        <dbReference type="Proteomes" id="UP000028525"/>
    </source>
</evidence>
<proteinExistence type="predicted"/>
<dbReference type="Pfam" id="PF07314">
    <property type="entry name" value="Lit"/>
    <property type="match status" value="1"/>
</dbReference>
<dbReference type="RefSeq" id="WP_038283545.1">
    <property type="nucleotide sequence ID" value="NZ_JPME01000024.1"/>
</dbReference>
<protein>
    <submittedName>
        <fullName evidence="2">Membrane protein</fullName>
    </submittedName>
</protein>
<keyword evidence="3" id="KW-1185">Reference proteome</keyword>
<keyword evidence="1" id="KW-0472">Membrane</keyword>
<dbReference type="AlphaFoldDB" id="A0A084JHI7"/>
<name>A0A084JHI7_9FIRM</name>
<feature type="transmembrane region" description="Helical" evidence="1">
    <location>
        <begin position="110"/>
        <end position="128"/>
    </location>
</feature>
<comment type="caution">
    <text evidence="2">The sequence shown here is derived from an EMBL/GenBank/DDBJ whole genome shotgun (WGS) entry which is preliminary data.</text>
</comment>
<evidence type="ECO:0000313" key="2">
    <source>
        <dbReference type="EMBL" id="KEZ88421.1"/>
    </source>
</evidence>
<feature type="transmembrane region" description="Helical" evidence="1">
    <location>
        <begin position="201"/>
        <end position="223"/>
    </location>
</feature>
<dbReference type="InterPro" id="IPR010178">
    <property type="entry name" value="Lit"/>
</dbReference>
<dbReference type="STRING" id="29354.IO98_18280"/>
<accession>A0A084JHI7</accession>
<dbReference type="Proteomes" id="UP000028525">
    <property type="component" value="Unassembled WGS sequence"/>
</dbReference>
<organism evidence="2 3">
    <name type="scientific">Lacrimispora celerecrescens</name>
    <dbReference type="NCBI Taxonomy" id="29354"/>
    <lineage>
        <taxon>Bacteria</taxon>
        <taxon>Bacillati</taxon>
        <taxon>Bacillota</taxon>
        <taxon>Clostridia</taxon>
        <taxon>Lachnospirales</taxon>
        <taxon>Lachnospiraceae</taxon>
        <taxon>Lacrimispora</taxon>
    </lineage>
</organism>
<dbReference type="OrthoDB" id="9813051at2"/>
<keyword evidence="1" id="KW-0812">Transmembrane</keyword>
<keyword evidence="1" id="KW-1133">Transmembrane helix</keyword>
<dbReference type="NCBIfam" id="TIGR01906">
    <property type="entry name" value="integ_TIGR01906"/>
    <property type="match status" value="1"/>
</dbReference>
<dbReference type="EMBL" id="JPME01000024">
    <property type="protein sequence ID" value="KEZ88421.1"/>
    <property type="molecule type" value="Genomic_DNA"/>
</dbReference>
<evidence type="ECO:0000256" key="1">
    <source>
        <dbReference type="SAM" id="Phobius"/>
    </source>
</evidence>
<sequence length="233" mass="26900">MKRLLQYTAGIIFSLCLMIVLLFTSVEAAVYWIPGYFEKEYNKYHVTQAVSMSMDDLLDVTDEMMSYLRGKRDNLHVDTTMGGVEREFFNAREIAHMEDVRGLFLGALSIRRGCLMVMVLCLIVLLLLRTSFMQTFPRAVCAGTGIFFSLSAVIAIIISTDFTRYFIMFHHMFFKNDLWMLDPSTDMLINIVPEGFFRDTVFLIGFIYLFSILLIFAVCLFLMGKFKRKHLAA</sequence>
<gene>
    <name evidence="2" type="ORF">IO98_18280</name>
</gene>